<dbReference type="AlphaFoldDB" id="A0A927WE76"/>
<organism evidence="1 2">
    <name type="scientific">Clostridium sulfidigenes</name>
    <dbReference type="NCBI Taxonomy" id="318464"/>
    <lineage>
        <taxon>Bacteria</taxon>
        <taxon>Bacillati</taxon>
        <taxon>Bacillota</taxon>
        <taxon>Clostridia</taxon>
        <taxon>Eubacteriales</taxon>
        <taxon>Clostridiaceae</taxon>
        <taxon>Clostridium</taxon>
    </lineage>
</organism>
<dbReference type="EMBL" id="SVCM01000181">
    <property type="protein sequence ID" value="MBE6061555.1"/>
    <property type="molecule type" value="Genomic_DNA"/>
</dbReference>
<accession>A0A927WE76</accession>
<dbReference type="Proteomes" id="UP000768462">
    <property type="component" value="Unassembled WGS sequence"/>
</dbReference>
<sequence length="73" mass="8037">MDIKSFATEKSWFKRQISVVSLGSNFIPQPWGAIVGIGSGGLKDAYDYMPENIQIMVDWTCQPIISAPSMGIN</sequence>
<protein>
    <submittedName>
        <fullName evidence="1">Uncharacterized protein</fullName>
    </submittedName>
</protein>
<comment type="caution">
    <text evidence="1">The sequence shown here is derived from an EMBL/GenBank/DDBJ whole genome shotgun (WGS) entry which is preliminary data.</text>
</comment>
<name>A0A927WE76_9CLOT</name>
<evidence type="ECO:0000313" key="2">
    <source>
        <dbReference type="Proteomes" id="UP000768462"/>
    </source>
</evidence>
<reference evidence="1" key="1">
    <citation type="submission" date="2019-04" db="EMBL/GenBank/DDBJ databases">
        <title>Evolution of Biomass-Degrading Anaerobic Consortia Revealed by Metagenomics.</title>
        <authorList>
            <person name="Peng X."/>
        </authorList>
    </citation>
    <scope>NUCLEOTIDE SEQUENCE</scope>
    <source>
        <strain evidence="1">SIG254</strain>
    </source>
</reference>
<gene>
    <name evidence="1" type="ORF">E7215_15535</name>
</gene>
<proteinExistence type="predicted"/>
<evidence type="ECO:0000313" key="1">
    <source>
        <dbReference type="EMBL" id="MBE6061555.1"/>
    </source>
</evidence>